<dbReference type="InterPro" id="IPR014729">
    <property type="entry name" value="Rossmann-like_a/b/a_fold"/>
</dbReference>
<dbReference type="CDD" id="cd01991">
    <property type="entry name" value="Asn_synthase_B_C"/>
    <property type="match status" value="1"/>
</dbReference>
<dbReference type="Gene3D" id="3.60.20.10">
    <property type="entry name" value="Glutamine Phosphoribosylpyrophosphate, subunit 1, domain 1"/>
    <property type="match status" value="1"/>
</dbReference>
<dbReference type="GO" id="GO:0006529">
    <property type="term" value="P:asparagine biosynthetic process"/>
    <property type="evidence" value="ECO:0007669"/>
    <property type="project" value="UniProtKB-KW"/>
</dbReference>
<feature type="domain" description="Glutamine amidotransferase type-2" evidence="10">
    <location>
        <begin position="54"/>
        <end position="154"/>
    </location>
</feature>
<dbReference type="InterPro" id="IPR006426">
    <property type="entry name" value="Asn_synth_AEB"/>
</dbReference>
<evidence type="ECO:0000256" key="1">
    <source>
        <dbReference type="ARBA" id="ARBA00005187"/>
    </source>
</evidence>
<dbReference type="NCBIfam" id="TIGR01536">
    <property type="entry name" value="asn_synth_AEB"/>
    <property type="match status" value="1"/>
</dbReference>
<keyword evidence="6" id="KW-0061">Asparagine biosynthesis</keyword>
<evidence type="ECO:0000256" key="8">
    <source>
        <dbReference type="PIRSR" id="PIRSR001589-3"/>
    </source>
</evidence>
<name>A0A9D1L181_9FIRM</name>
<evidence type="ECO:0000256" key="2">
    <source>
        <dbReference type="ARBA" id="ARBA00005752"/>
    </source>
</evidence>
<feature type="site" description="Important for beta-aspartyl-AMP intermediate formation" evidence="8">
    <location>
        <position position="359"/>
    </location>
</feature>
<evidence type="ECO:0000256" key="5">
    <source>
        <dbReference type="ARBA" id="ARBA00022840"/>
    </source>
</evidence>
<dbReference type="GO" id="GO:0004066">
    <property type="term" value="F:asparagine synthase (glutamine-hydrolyzing) activity"/>
    <property type="evidence" value="ECO:0007669"/>
    <property type="project" value="UniProtKB-EC"/>
</dbReference>
<evidence type="ECO:0000313" key="12">
    <source>
        <dbReference type="Proteomes" id="UP000824175"/>
    </source>
</evidence>
<accession>A0A9D1L181</accession>
<keyword evidence="6" id="KW-0028">Amino-acid biosynthesis</keyword>
<dbReference type="SUPFAM" id="SSF52402">
    <property type="entry name" value="Adenine nucleotide alpha hydrolases-like"/>
    <property type="match status" value="1"/>
</dbReference>
<dbReference type="Pfam" id="PF13537">
    <property type="entry name" value="GATase_7"/>
    <property type="match status" value="1"/>
</dbReference>
<gene>
    <name evidence="11" type="primary">asnB</name>
    <name evidence="11" type="ORF">IAD15_10845</name>
</gene>
<evidence type="ECO:0000256" key="4">
    <source>
        <dbReference type="ARBA" id="ARBA00022741"/>
    </source>
</evidence>
<evidence type="ECO:0000256" key="3">
    <source>
        <dbReference type="ARBA" id="ARBA00012737"/>
    </source>
</evidence>
<dbReference type="SUPFAM" id="SSF56235">
    <property type="entry name" value="N-terminal nucleophile aminohydrolases (Ntn hydrolases)"/>
    <property type="match status" value="1"/>
</dbReference>
<dbReference type="AlphaFoldDB" id="A0A9D1L181"/>
<evidence type="ECO:0000313" key="11">
    <source>
        <dbReference type="EMBL" id="HIU14544.1"/>
    </source>
</evidence>
<sequence length="593" mass="68700">MSAICGIANFQSEIHIPAFQKSQQALKARFTKPTAVLEKKHLALACSEGIESHVYQGKTYTVGFFGRLRNESKLRLELQKTYPEAQHVTLPHLILLAYLAYQEACADHMDGAFIIALCVDQRLILIRDALGVNLLYYKLDQGTLYFASELKGLLVHEQQHRVDKTGLWMLLGILPALVPGQTPYHGIFSLRPGHYLIYEDQKVKTERWWHMTTQLNTKPKELIKQELHQMITESILADMPEDKTSCFLSGGLDSSLIAAVCQNHSHQPIVTYSVDYEDQARYFHSYSYQTTRDNDYIQEMCEQYPFQHRLMTIKQKALIETLETVMKARDLPGMVDIDSSLYLFSQRISQDTHCILSGECADEIFGGYPWFYKETLYTSDYFPWTTQVADRLALFKDETTRQEVERYMQECKQRSLDEINQLDSDPENARKQQMMYLTMEWFMQTLLVRGDVLGGLCDLEIRMPFANKAIAEYVWNVPWHILYANQEEKGLLREIFEDILPVSVAHRKKNPYPKTHSPVYTELACAKLKSVLADPHCRLQEIFDMQAIQQLLDSQGASFKSPWYGQLMTGPQLISYLYTINQWLNEYHIILDV</sequence>
<organism evidence="11 12">
    <name type="scientific">Candidatus Fimiplasma intestinipullorum</name>
    <dbReference type="NCBI Taxonomy" id="2840825"/>
    <lineage>
        <taxon>Bacteria</taxon>
        <taxon>Bacillati</taxon>
        <taxon>Bacillota</taxon>
        <taxon>Clostridia</taxon>
        <taxon>Eubacteriales</taxon>
        <taxon>Candidatus Fimiplasma</taxon>
    </lineage>
</organism>
<dbReference type="Proteomes" id="UP000824175">
    <property type="component" value="Unassembled WGS sequence"/>
</dbReference>
<evidence type="ECO:0000256" key="6">
    <source>
        <dbReference type="ARBA" id="ARBA00022888"/>
    </source>
</evidence>
<dbReference type="GO" id="GO:0005829">
    <property type="term" value="C:cytosol"/>
    <property type="evidence" value="ECO:0007669"/>
    <property type="project" value="TreeGrafter"/>
</dbReference>
<comment type="pathway">
    <text evidence="1">Amino-acid biosynthesis; L-asparagine biosynthesis; L-asparagine from L-aspartate (L-Gln route): step 1/1.</text>
</comment>
<dbReference type="GO" id="GO:0005524">
    <property type="term" value="F:ATP binding"/>
    <property type="evidence" value="ECO:0007669"/>
    <property type="project" value="UniProtKB-KW"/>
</dbReference>
<dbReference type="Gene3D" id="3.40.50.620">
    <property type="entry name" value="HUPs"/>
    <property type="match status" value="1"/>
</dbReference>
<dbReference type="EMBL" id="DVMJ01000096">
    <property type="protein sequence ID" value="HIU14544.1"/>
    <property type="molecule type" value="Genomic_DNA"/>
</dbReference>
<keyword evidence="5" id="KW-0067">ATP-binding</keyword>
<keyword evidence="4" id="KW-0547">Nucleotide-binding</keyword>
<reference evidence="11" key="1">
    <citation type="submission" date="2020-10" db="EMBL/GenBank/DDBJ databases">
        <authorList>
            <person name="Gilroy R."/>
        </authorList>
    </citation>
    <scope>NUCLEOTIDE SEQUENCE</scope>
    <source>
        <strain evidence="11">CHK195-11698</strain>
    </source>
</reference>
<comment type="similarity">
    <text evidence="2">Belongs to the asparagine synthetase family.</text>
</comment>
<dbReference type="InterPro" id="IPR017932">
    <property type="entry name" value="GATase_2_dom"/>
</dbReference>
<dbReference type="Pfam" id="PF00733">
    <property type="entry name" value="Asn_synthase"/>
    <property type="match status" value="1"/>
</dbReference>
<dbReference type="PIRSF" id="PIRSF001589">
    <property type="entry name" value="Asn_synthetase_glu-h"/>
    <property type="match status" value="1"/>
</dbReference>
<comment type="catalytic activity">
    <reaction evidence="7">
        <text>L-aspartate + L-glutamine + ATP + H2O = L-asparagine + L-glutamate + AMP + diphosphate + H(+)</text>
        <dbReference type="Rhea" id="RHEA:12228"/>
        <dbReference type="ChEBI" id="CHEBI:15377"/>
        <dbReference type="ChEBI" id="CHEBI:15378"/>
        <dbReference type="ChEBI" id="CHEBI:29985"/>
        <dbReference type="ChEBI" id="CHEBI:29991"/>
        <dbReference type="ChEBI" id="CHEBI:30616"/>
        <dbReference type="ChEBI" id="CHEBI:33019"/>
        <dbReference type="ChEBI" id="CHEBI:58048"/>
        <dbReference type="ChEBI" id="CHEBI:58359"/>
        <dbReference type="ChEBI" id="CHEBI:456215"/>
        <dbReference type="EC" id="6.3.5.4"/>
    </reaction>
</comment>
<dbReference type="EC" id="6.3.5.4" evidence="3"/>
<dbReference type="InterPro" id="IPR029055">
    <property type="entry name" value="Ntn_hydrolases_N"/>
</dbReference>
<evidence type="ECO:0000259" key="10">
    <source>
        <dbReference type="Pfam" id="PF13537"/>
    </source>
</evidence>
<feature type="domain" description="Asparagine synthetase" evidence="9">
    <location>
        <begin position="243"/>
        <end position="565"/>
    </location>
</feature>
<comment type="caution">
    <text evidence="11">The sequence shown here is derived from an EMBL/GenBank/DDBJ whole genome shotgun (WGS) entry which is preliminary data.</text>
</comment>
<reference evidence="11" key="2">
    <citation type="journal article" date="2021" name="PeerJ">
        <title>Extensive microbial diversity within the chicken gut microbiome revealed by metagenomics and culture.</title>
        <authorList>
            <person name="Gilroy R."/>
            <person name="Ravi A."/>
            <person name="Getino M."/>
            <person name="Pursley I."/>
            <person name="Horton D.L."/>
            <person name="Alikhan N.F."/>
            <person name="Baker D."/>
            <person name="Gharbi K."/>
            <person name="Hall N."/>
            <person name="Watson M."/>
            <person name="Adriaenssens E.M."/>
            <person name="Foster-Nyarko E."/>
            <person name="Jarju S."/>
            <person name="Secka A."/>
            <person name="Antonio M."/>
            <person name="Oren A."/>
            <person name="Chaudhuri R.R."/>
            <person name="La Ragione R."/>
            <person name="Hildebrand F."/>
            <person name="Pallen M.J."/>
        </authorList>
    </citation>
    <scope>NUCLEOTIDE SEQUENCE</scope>
    <source>
        <strain evidence="11">CHK195-11698</strain>
    </source>
</reference>
<dbReference type="PANTHER" id="PTHR43284">
    <property type="entry name" value="ASPARAGINE SYNTHETASE (GLUTAMINE-HYDROLYZING)"/>
    <property type="match status" value="1"/>
</dbReference>
<proteinExistence type="inferred from homology"/>
<dbReference type="PANTHER" id="PTHR43284:SF1">
    <property type="entry name" value="ASPARAGINE SYNTHETASE"/>
    <property type="match status" value="1"/>
</dbReference>
<dbReference type="InterPro" id="IPR001962">
    <property type="entry name" value="Asn_synthase"/>
</dbReference>
<evidence type="ECO:0000256" key="7">
    <source>
        <dbReference type="ARBA" id="ARBA00048741"/>
    </source>
</evidence>
<dbReference type="InterPro" id="IPR051786">
    <property type="entry name" value="ASN_synthetase/amidase"/>
</dbReference>
<keyword evidence="11" id="KW-0436">Ligase</keyword>
<protein>
    <recommendedName>
        <fullName evidence="3">asparagine synthase (glutamine-hydrolyzing)</fullName>
        <ecNumber evidence="3">6.3.5.4</ecNumber>
    </recommendedName>
</protein>
<evidence type="ECO:0000259" key="9">
    <source>
        <dbReference type="Pfam" id="PF00733"/>
    </source>
</evidence>